<evidence type="ECO:0000259" key="9">
    <source>
        <dbReference type="PROSITE" id="PS50303"/>
    </source>
</evidence>
<gene>
    <name evidence="10" type="ORF">KL933_004037</name>
</gene>
<evidence type="ECO:0000256" key="2">
    <source>
        <dbReference type="ARBA" id="ARBA00022490"/>
    </source>
</evidence>
<evidence type="ECO:0000313" key="11">
    <source>
        <dbReference type="Proteomes" id="UP000738402"/>
    </source>
</evidence>
<dbReference type="SUPFAM" id="SSF48371">
    <property type="entry name" value="ARM repeat"/>
    <property type="match status" value="1"/>
</dbReference>
<feature type="repeat" description="Pumilio" evidence="7">
    <location>
        <begin position="436"/>
        <end position="471"/>
    </location>
</feature>
<dbReference type="GO" id="GO:0003730">
    <property type="term" value="F:mRNA 3'-UTR binding"/>
    <property type="evidence" value="ECO:0007669"/>
    <property type="project" value="TreeGrafter"/>
</dbReference>
<feature type="compositionally biased region" description="Low complexity" evidence="8">
    <location>
        <begin position="162"/>
        <end position="180"/>
    </location>
</feature>
<evidence type="ECO:0000256" key="1">
    <source>
        <dbReference type="ARBA" id="ARBA00004496"/>
    </source>
</evidence>
<evidence type="ECO:0000256" key="4">
    <source>
        <dbReference type="ARBA" id="ARBA00022884"/>
    </source>
</evidence>
<feature type="repeat" description="Pumilio" evidence="7">
    <location>
        <begin position="580"/>
        <end position="615"/>
    </location>
</feature>
<feature type="region of interest" description="Disordered" evidence="8">
    <location>
        <begin position="1"/>
        <end position="32"/>
    </location>
</feature>
<feature type="compositionally biased region" description="Acidic residues" evidence="8">
    <location>
        <begin position="324"/>
        <end position="336"/>
    </location>
</feature>
<comment type="subcellular location">
    <subcellularLocation>
        <location evidence="1">Cytoplasm</location>
    </subcellularLocation>
</comment>
<dbReference type="InterPro" id="IPR011989">
    <property type="entry name" value="ARM-like"/>
</dbReference>
<comment type="similarity">
    <text evidence="5">Belongs to the PUF3 family.</text>
</comment>
<feature type="region of interest" description="Disordered" evidence="8">
    <location>
        <begin position="319"/>
        <end position="339"/>
    </location>
</feature>
<reference evidence="10" key="1">
    <citation type="journal article" date="2021" name="G3 (Bethesda)">
        <title>Genomic diversity, chromosomal rearrangements, and interspecies hybridization in the ogataea polymorpha species complex.</title>
        <authorList>
            <person name="Hanson S.J."/>
            <person name="Cinneide E.O."/>
            <person name="Salzberg L.I."/>
            <person name="Wolfe K.H."/>
            <person name="McGowan J."/>
            <person name="Fitzpatrick D.A."/>
            <person name="Matlin K."/>
        </authorList>
    </citation>
    <scope>NUCLEOTIDE SEQUENCE</scope>
    <source>
        <strain evidence="10">83-405-1</strain>
    </source>
</reference>
<proteinExistence type="inferred from homology"/>
<feature type="region of interest" description="Disordered" evidence="8">
    <location>
        <begin position="158"/>
        <end position="206"/>
    </location>
</feature>
<comment type="caution">
    <text evidence="10">The sequence shown here is derived from an EMBL/GenBank/DDBJ whole genome shotgun (WGS) entry which is preliminary data.</text>
</comment>
<protein>
    <recommendedName>
        <fullName evidence="6">Pumilio homology domain family member 3</fullName>
    </recommendedName>
</protein>
<dbReference type="Gene3D" id="1.25.10.10">
    <property type="entry name" value="Leucine-rich Repeat Variant"/>
    <property type="match status" value="1"/>
</dbReference>
<accession>A0AAN6D2N4</accession>
<feature type="repeat" description="Pumilio" evidence="7">
    <location>
        <begin position="616"/>
        <end position="651"/>
    </location>
</feature>
<evidence type="ECO:0000256" key="8">
    <source>
        <dbReference type="SAM" id="MobiDB-lite"/>
    </source>
</evidence>
<dbReference type="PROSITE" id="PS50302">
    <property type="entry name" value="PUM"/>
    <property type="match status" value="8"/>
</dbReference>
<keyword evidence="4" id="KW-0694">RNA-binding</keyword>
<feature type="region of interest" description="Disordered" evidence="8">
    <location>
        <begin position="388"/>
        <end position="408"/>
    </location>
</feature>
<dbReference type="AlphaFoldDB" id="A0AAN6D2N4"/>
<feature type="repeat" description="Pumilio" evidence="7">
    <location>
        <begin position="508"/>
        <end position="543"/>
    </location>
</feature>
<dbReference type="PANTHER" id="PTHR12537:SF12">
    <property type="entry name" value="MATERNAL PROTEIN PUMILIO"/>
    <property type="match status" value="1"/>
</dbReference>
<dbReference type="GO" id="GO:0000288">
    <property type="term" value="P:nuclear-transcribed mRNA catabolic process, deadenylation-dependent decay"/>
    <property type="evidence" value="ECO:0007669"/>
    <property type="project" value="TreeGrafter"/>
</dbReference>
<feature type="repeat" description="Pumilio" evidence="7">
    <location>
        <begin position="652"/>
        <end position="687"/>
    </location>
</feature>
<evidence type="ECO:0000256" key="6">
    <source>
        <dbReference type="ARBA" id="ARBA00081811"/>
    </source>
</evidence>
<dbReference type="Proteomes" id="UP000738402">
    <property type="component" value="Unassembled WGS sequence"/>
</dbReference>
<dbReference type="InterPro" id="IPR033712">
    <property type="entry name" value="Pumilio_RNA-bd"/>
</dbReference>
<feature type="domain" description="PUM-HD" evidence="9">
    <location>
        <begin position="416"/>
        <end position="762"/>
    </location>
</feature>
<dbReference type="PANTHER" id="PTHR12537">
    <property type="entry name" value="RNA BINDING PROTEIN PUMILIO-RELATED"/>
    <property type="match status" value="1"/>
</dbReference>
<dbReference type="InterPro" id="IPR016024">
    <property type="entry name" value="ARM-type_fold"/>
</dbReference>
<feature type="compositionally biased region" description="Low complexity" evidence="8">
    <location>
        <begin position="394"/>
        <end position="408"/>
    </location>
</feature>
<dbReference type="GO" id="GO:0005737">
    <property type="term" value="C:cytoplasm"/>
    <property type="evidence" value="ECO:0007669"/>
    <property type="project" value="UniProtKB-SubCell"/>
</dbReference>
<name>A0AAN6D2N4_9ASCO</name>
<dbReference type="SMART" id="SM00025">
    <property type="entry name" value="Pumilio"/>
    <property type="match status" value="8"/>
</dbReference>
<keyword evidence="3" id="KW-0677">Repeat</keyword>
<dbReference type="EMBL" id="JAHLUH010000012">
    <property type="protein sequence ID" value="KAG7725471.1"/>
    <property type="molecule type" value="Genomic_DNA"/>
</dbReference>
<dbReference type="CDD" id="cd07920">
    <property type="entry name" value="Pumilio"/>
    <property type="match status" value="1"/>
</dbReference>
<evidence type="ECO:0000256" key="7">
    <source>
        <dbReference type="PROSITE-ProRule" id="PRU00317"/>
    </source>
</evidence>
<dbReference type="PROSITE" id="PS50303">
    <property type="entry name" value="PUM_HD"/>
    <property type="match status" value="1"/>
</dbReference>
<evidence type="ECO:0000256" key="3">
    <source>
        <dbReference type="ARBA" id="ARBA00022737"/>
    </source>
</evidence>
<feature type="repeat" description="Pumilio" evidence="7">
    <location>
        <begin position="699"/>
        <end position="736"/>
    </location>
</feature>
<evidence type="ECO:0000256" key="5">
    <source>
        <dbReference type="ARBA" id="ARBA00060736"/>
    </source>
</evidence>
<dbReference type="FunFam" id="1.25.10.10:FF:000004">
    <property type="entry name" value="Pumilio homolog 1 isoform 2"/>
    <property type="match status" value="1"/>
</dbReference>
<organism evidence="10 11">
    <name type="scientific">Ogataea haglerorum</name>
    <dbReference type="NCBI Taxonomy" id="1937702"/>
    <lineage>
        <taxon>Eukaryota</taxon>
        <taxon>Fungi</taxon>
        <taxon>Dikarya</taxon>
        <taxon>Ascomycota</taxon>
        <taxon>Saccharomycotina</taxon>
        <taxon>Pichiomycetes</taxon>
        <taxon>Pichiales</taxon>
        <taxon>Pichiaceae</taxon>
        <taxon>Ogataea</taxon>
    </lineage>
</organism>
<feature type="repeat" description="Pumilio" evidence="7">
    <location>
        <begin position="544"/>
        <end position="579"/>
    </location>
</feature>
<sequence length="773" mass="85611">MNTRAKPVLTAVEETASSPWDTPAGGEGVGSSTKVISTAELDNEVASIISSLSGAKSNLFGQPNSVFAQPVSATLGEGLASDSGSEFPNLKDALSAISAPVPQHKSRFTNNLFGAASISGVNVSSFSQSGLGSSNFLEKFASVTEKTRELELRMARLNIQNSATPSTGSGNTGSLSSSELDPSRRSSNLNSTEIPSPQAAFREPRKQSFSEKFDNYVSNTNSPTNQFVTGSPNALSFADVPSEHSSAILESPHDHAKSPWNPATAPTFQPRGFEKPMAPQFGPAFDPEMNGFPMMPPYGLGQWPAWGQMPPPPPMGPFAPGPGPDEEGCEKTDDEQQAGVPAPQGFFQPGLRSMTPFMMPSFSPYGFVASPPPVVPAEVSPLQHEAHIAPSKTGSPGKPIKKSISPKSAKMKKHIVRSPLLEEFRNNKNKEYTLKDIYGHGYEFAKDQHGSRFIQQQLALSNERDKEVIFNEIRNHAMDLMTDVFGNYVIQKYFEHGNDIQRKVMFESMRGSFYDLSLQMYGCRVVQKGLEALELEDQLQILDELRENILLLVKDQNGNHVIQKSIECIPIAKIPFILDSIKHQIYHLSTHPYGCRVIQRLLEFSDEADQQFILDELKDYVYYLIQDQFGNYVIQHVIEHGSVKYTDEILQVVLENLVELSKHKFASNAVEKCIIHQTEENRGKIYKEIMRDNMDPHGKLDENSCLCVMMKDPFANYVVQKLVELVDDQKKGLLVKKIRDYLKLISKNNYGKHLASIEKLIALSETYGDGARV</sequence>
<dbReference type="Pfam" id="PF00806">
    <property type="entry name" value="PUF"/>
    <property type="match status" value="8"/>
</dbReference>
<evidence type="ECO:0000313" key="10">
    <source>
        <dbReference type="EMBL" id="KAG7725471.1"/>
    </source>
</evidence>
<dbReference type="InterPro" id="IPR001313">
    <property type="entry name" value="Pumilio_RNA-bd_rpt"/>
</dbReference>
<dbReference type="InterPro" id="IPR033133">
    <property type="entry name" value="PUM-HD"/>
</dbReference>
<feature type="repeat" description="Pumilio" evidence="7">
    <location>
        <begin position="472"/>
        <end position="507"/>
    </location>
</feature>
<keyword evidence="2" id="KW-0963">Cytoplasm</keyword>